<evidence type="ECO:0000256" key="2">
    <source>
        <dbReference type="ARBA" id="ARBA00022692"/>
    </source>
</evidence>
<feature type="transmembrane region" description="Helical" evidence="5">
    <location>
        <begin position="202"/>
        <end position="219"/>
    </location>
</feature>
<feature type="transmembrane region" description="Helical" evidence="5">
    <location>
        <begin position="393"/>
        <end position="413"/>
    </location>
</feature>
<evidence type="ECO:0000313" key="8">
    <source>
        <dbReference type="Proteomes" id="UP000034795"/>
    </source>
</evidence>
<dbReference type="EMBL" id="LCMS01000018">
    <property type="protein sequence ID" value="KKU40363.1"/>
    <property type="molecule type" value="Genomic_DNA"/>
</dbReference>
<evidence type="ECO:0000259" key="6">
    <source>
        <dbReference type="Pfam" id="PF04932"/>
    </source>
</evidence>
<keyword evidence="3 5" id="KW-1133">Transmembrane helix</keyword>
<dbReference type="AlphaFoldDB" id="A0A0G1SE22"/>
<keyword evidence="2 5" id="KW-0812">Transmembrane</keyword>
<dbReference type="Proteomes" id="UP000034795">
    <property type="component" value="Unassembled WGS sequence"/>
</dbReference>
<dbReference type="GO" id="GO:0016020">
    <property type="term" value="C:membrane"/>
    <property type="evidence" value="ECO:0007669"/>
    <property type="project" value="UniProtKB-SubCell"/>
</dbReference>
<feature type="transmembrane region" description="Helical" evidence="5">
    <location>
        <begin position="114"/>
        <end position="132"/>
    </location>
</feature>
<sequence length="416" mass="46728">MATGLTYAVLFLLPWQTRWIFSEGLLNGEHWEYGTFSLYAVEVIILVAIFLRGHLVWFSGLWKVQRRIILFFGACFLSLSFARFFDGALYHLLHLCFAYALFSLVVDTRVQTKMLLFSFFAGLVTPSFLAWFQVLMGNSPASTFFGLAFQDVSILGTSVIAMGGDRLLRAYGSFPHPNIFGGYFVVAIIFLMWLGWRGKKEIWLSAIAILFGSVFVLTFSRSAWLALVVGLIFIVMAAWRFHTRPPPHFQTIAFFCVIGMLAAGSIFSQAIFTRFDTSERLEALSLSERVNGYEQWGEVFLKNFVIGVGPGGYTAVLSVLFPGQSAWAYQPVHNVFLLMLSEIGLLGFLVFVWWGMTVGKVIVSVFQKSQGFFGIGFCIVIGVLALFDHYLWSLWPGLALSAFTIGMTLRLSLEKD</sequence>
<dbReference type="InterPro" id="IPR007016">
    <property type="entry name" value="O-antigen_ligase-rel_domated"/>
</dbReference>
<feature type="transmembrane region" description="Helical" evidence="5">
    <location>
        <begin position="91"/>
        <end position="107"/>
    </location>
</feature>
<feature type="transmembrane region" description="Helical" evidence="5">
    <location>
        <begin position="144"/>
        <end position="164"/>
    </location>
</feature>
<feature type="transmembrane region" description="Helical" evidence="5">
    <location>
        <begin position="68"/>
        <end position="85"/>
    </location>
</feature>
<dbReference type="STRING" id="1618994.UX57_C0018G0002"/>
<feature type="transmembrane region" description="Helical" evidence="5">
    <location>
        <begin position="38"/>
        <end position="61"/>
    </location>
</feature>
<reference evidence="7 8" key="1">
    <citation type="journal article" date="2015" name="Nature">
        <title>rRNA introns, odd ribosomes, and small enigmatic genomes across a large radiation of phyla.</title>
        <authorList>
            <person name="Brown C.T."/>
            <person name="Hug L.A."/>
            <person name="Thomas B.C."/>
            <person name="Sharon I."/>
            <person name="Castelle C.J."/>
            <person name="Singh A."/>
            <person name="Wilkins M.J."/>
            <person name="Williams K.H."/>
            <person name="Banfield J.F."/>
        </authorList>
    </citation>
    <scope>NUCLEOTIDE SEQUENCE [LARGE SCALE GENOMIC DNA]</scope>
</reference>
<gene>
    <name evidence="7" type="ORF">UX57_C0018G0002</name>
</gene>
<organism evidence="7 8">
    <name type="scientific">Candidatus Uhrbacteria bacterium GW2011_GWE2_46_68</name>
    <dbReference type="NCBI Taxonomy" id="1618994"/>
    <lineage>
        <taxon>Bacteria</taxon>
        <taxon>Candidatus Uhriibacteriota</taxon>
    </lineage>
</organism>
<keyword evidence="4 5" id="KW-0472">Membrane</keyword>
<feature type="transmembrane region" description="Helical" evidence="5">
    <location>
        <begin position="371"/>
        <end position="387"/>
    </location>
</feature>
<proteinExistence type="predicted"/>
<dbReference type="Pfam" id="PF04932">
    <property type="entry name" value="Wzy_C"/>
    <property type="match status" value="1"/>
</dbReference>
<protein>
    <submittedName>
        <fullName evidence="7">O-antigen ligase-related protein</fullName>
    </submittedName>
</protein>
<dbReference type="InterPro" id="IPR051533">
    <property type="entry name" value="WaaL-like"/>
</dbReference>
<evidence type="ECO:0000256" key="3">
    <source>
        <dbReference type="ARBA" id="ARBA00022989"/>
    </source>
</evidence>
<feature type="transmembrane region" description="Helical" evidence="5">
    <location>
        <begin position="335"/>
        <end position="359"/>
    </location>
</feature>
<dbReference type="PANTHER" id="PTHR37422:SF17">
    <property type="entry name" value="O-ANTIGEN LIGASE"/>
    <property type="match status" value="1"/>
</dbReference>
<dbReference type="PANTHER" id="PTHR37422">
    <property type="entry name" value="TEICHURONIC ACID BIOSYNTHESIS PROTEIN TUAE"/>
    <property type="match status" value="1"/>
</dbReference>
<feature type="domain" description="O-antigen ligase-related" evidence="6">
    <location>
        <begin position="207"/>
        <end position="352"/>
    </location>
</feature>
<evidence type="ECO:0000256" key="5">
    <source>
        <dbReference type="SAM" id="Phobius"/>
    </source>
</evidence>
<feature type="transmembrane region" description="Helical" evidence="5">
    <location>
        <begin position="248"/>
        <end position="272"/>
    </location>
</feature>
<feature type="transmembrane region" description="Helical" evidence="5">
    <location>
        <begin position="176"/>
        <end position="196"/>
    </location>
</feature>
<comment type="subcellular location">
    <subcellularLocation>
        <location evidence="1">Membrane</location>
        <topology evidence="1">Multi-pass membrane protein</topology>
    </subcellularLocation>
</comment>
<keyword evidence="7" id="KW-0436">Ligase</keyword>
<evidence type="ECO:0000256" key="1">
    <source>
        <dbReference type="ARBA" id="ARBA00004141"/>
    </source>
</evidence>
<comment type="caution">
    <text evidence="7">The sequence shown here is derived from an EMBL/GenBank/DDBJ whole genome shotgun (WGS) entry which is preliminary data.</text>
</comment>
<feature type="transmembrane region" description="Helical" evidence="5">
    <location>
        <begin position="224"/>
        <end position="242"/>
    </location>
</feature>
<feature type="transmembrane region" description="Helical" evidence="5">
    <location>
        <begin position="304"/>
        <end position="323"/>
    </location>
</feature>
<evidence type="ECO:0000256" key="4">
    <source>
        <dbReference type="ARBA" id="ARBA00023136"/>
    </source>
</evidence>
<dbReference type="GO" id="GO:0016874">
    <property type="term" value="F:ligase activity"/>
    <property type="evidence" value="ECO:0007669"/>
    <property type="project" value="UniProtKB-KW"/>
</dbReference>
<accession>A0A0G1SE22</accession>
<name>A0A0G1SE22_9BACT</name>
<evidence type="ECO:0000313" key="7">
    <source>
        <dbReference type="EMBL" id="KKU40363.1"/>
    </source>
</evidence>